<dbReference type="PANTHER" id="PTHR30146">
    <property type="entry name" value="LACI-RELATED TRANSCRIPTIONAL REPRESSOR"/>
    <property type="match status" value="1"/>
</dbReference>
<dbReference type="RefSeq" id="WP_110131507.1">
    <property type="nucleotide sequence ID" value="NZ_QHJQ01000008.1"/>
</dbReference>
<dbReference type="CDD" id="cd06267">
    <property type="entry name" value="PBP1_LacI_sugar_binding-like"/>
    <property type="match status" value="1"/>
</dbReference>
<gene>
    <name evidence="6" type="ORF">DDZ13_11010</name>
</gene>
<comment type="caution">
    <text evidence="6">The sequence shown here is derived from an EMBL/GenBank/DDBJ whole genome shotgun (WGS) entry which is preliminary data.</text>
</comment>
<keyword evidence="7" id="KW-1185">Reference proteome</keyword>
<dbReference type="Gene3D" id="3.40.50.2300">
    <property type="match status" value="2"/>
</dbReference>
<dbReference type="SMART" id="SM00354">
    <property type="entry name" value="HTH_LACI"/>
    <property type="match status" value="1"/>
</dbReference>
<protein>
    <recommendedName>
        <fullName evidence="5">HTH lacI-type domain-containing protein</fullName>
    </recommendedName>
</protein>
<dbReference type="GO" id="GO:0003700">
    <property type="term" value="F:DNA-binding transcription factor activity"/>
    <property type="evidence" value="ECO:0007669"/>
    <property type="project" value="TreeGrafter"/>
</dbReference>
<evidence type="ECO:0000259" key="5">
    <source>
        <dbReference type="PROSITE" id="PS50932"/>
    </source>
</evidence>
<dbReference type="EMBL" id="QHJQ01000008">
    <property type="protein sequence ID" value="PXA03507.1"/>
    <property type="molecule type" value="Genomic_DNA"/>
</dbReference>
<dbReference type="Gene3D" id="1.10.260.40">
    <property type="entry name" value="lambda repressor-like DNA-binding domains"/>
    <property type="match status" value="1"/>
</dbReference>
<dbReference type="SUPFAM" id="SSF47413">
    <property type="entry name" value="lambda repressor-like DNA-binding domains"/>
    <property type="match status" value="1"/>
</dbReference>
<dbReference type="Proteomes" id="UP000247099">
    <property type="component" value="Unassembled WGS sequence"/>
</dbReference>
<dbReference type="InterPro" id="IPR028082">
    <property type="entry name" value="Peripla_BP_I"/>
</dbReference>
<keyword evidence="4" id="KW-0804">Transcription</keyword>
<dbReference type="PANTHER" id="PTHR30146:SF148">
    <property type="entry name" value="HTH-TYPE TRANSCRIPTIONAL REPRESSOR PURR-RELATED"/>
    <property type="match status" value="1"/>
</dbReference>
<dbReference type="Pfam" id="PF13377">
    <property type="entry name" value="Peripla_BP_3"/>
    <property type="match status" value="1"/>
</dbReference>
<dbReference type="SUPFAM" id="SSF53822">
    <property type="entry name" value="Periplasmic binding protein-like I"/>
    <property type="match status" value="1"/>
</dbReference>
<dbReference type="InterPro" id="IPR010982">
    <property type="entry name" value="Lambda_DNA-bd_dom_sf"/>
</dbReference>
<feature type="domain" description="HTH lacI-type" evidence="5">
    <location>
        <begin position="6"/>
        <end position="61"/>
    </location>
</feature>
<organism evidence="6 7">
    <name type="scientific">Coraliomargarita sinensis</name>
    <dbReference type="NCBI Taxonomy" id="2174842"/>
    <lineage>
        <taxon>Bacteria</taxon>
        <taxon>Pseudomonadati</taxon>
        <taxon>Verrucomicrobiota</taxon>
        <taxon>Opitutia</taxon>
        <taxon>Puniceicoccales</taxon>
        <taxon>Coraliomargaritaceae</taxon>
        <taxon>Coraliomargarita</taxon>
    </lineage>
</organism>
<evidence type="ECO:0000313" key="6">
    <source>
        <dbReference type="EMBL" id="PXA03507.1"/>
    </source>
</evidence>
<dbReference type="PROSITE" id="PS50932">
    <property type="entry name" value="HTH_LACI_2"/>
    <property type="match status" value="1"/>
</dbReference>
<dbReference type="OrthoDB" id="185538at2"/>
<dbReference type="InParanoid" id="A0A317ZGM2"/>
<keyword evidence="3" id="KW-0238">DNA-binding</keyword>
<dbReference type="InterPro" id="IPR000843">
    <property type="entry name" value="HTH_LacI"/>
</dbReference>
<keyword evidence="1" id="KW-0678">Repressor</keyword>
<dbReference type="AlphaFoldDB" id="A0A317ZGM2"/>
<proteinExistence type="predicted"/>
<name>A0A317ZGM2_9BACT</name>
<evidence type="ECO:0000313" key="7">
    <source>
        <dbReference type="Proteomes" id="UP000247099"/>
    </source>
</evidence>
<reference evidence="6 7" key="1">
    <citation type="submission" date="2018-05" db="EMBL/GenBank/DDBJ databases">
        <title>Coraliomargarita sinensis sp. nov., isolated from a marine solar saltern.</title>
        <authorList>
            <person name="Zhou L.Y."/>
        </authorList>
    </citation>
    <scope>NUCLEOTIDE SEQUENCE [LARGE SCALE GENOMIC DNA]</scope>
    <source>
        <strain evidence="6 7">WN38</strain>
    </source>
</reference>
<sequence>MKKVRVSQQQIARDLGVSQTLVSMVLNGRRKGVSEKSCQKILEHARSQGYRPKGIATEFLSTPALNRSVGLVLREGATLYSQSPFFGHVQHGLHEYLTQEGGNLVFMGVEQHLDSKRLQSLQNPEAFVGLVILGQVTREFLQAILKLHSKVVTISCQYPGLCDSVVPNEEQAADLMVQHLMDLGHKHFAWIGGNCGSQRANSRLRAVQSALHLRNASLDTKYCLEAETGDRRDGSQLAEVLLKESGNGESPTAWICFNGVMARGVVSHLTSQGLRVPDDISITAFDATRVCEEEHPTLTAASTSPELMGRVAAERLLQVKDENQVSFVDSVLPAELVVRESTGQAPKAASKGRKRAR</sequence>
<dbReference type="FunCoup" id="A0A317ZGM2">
    <property type="interactions" value="227"/>
</dbReference>
<evidence type="ECO:0000256" key="4">
    <source>
        <dbReference type="ARBA" id="ARBA00023163"/>
    </source>
</evidence>
<dbReference type="InterPro" id="IPR046335">
    <property type="entry name" value="LacI/GalR-like_sensor"/>
</dbReference>
<keyword evidence="2" id="KW-0805">Transcription regulation</keyword>
<accession>A0A317ZGM2</accession>
<evidence type="ECO:0000256" key="3">
    <source>
        <dbReference type="ARBA" id="ARBA00023125"/>
    </source>
</evidence>
<dbReference type="CDD" id="cd01392">
    <property type="entry name" value="HTH_LacI"/>
    <property type="match status" value="1"/>
</dbReference>
<dbReference type="GO" id="GO:0000976">
    <property type="term" value="F:transcription cis-regulatory region binding"/>
    <property type="evidence" value="ECO:0007669"/>
    <property type="project" value="TreeGrafter"/>
</dbReference>
<evidence type="ECO:0000256" key="2">
    <source>
        <dbReference type="ARBA" id="ARBA00023015"/>
    </source>
</evidence>
<evidence type="ECO:0000256" key="1">
    <source>
        <dbReference type="ARBA" id="ARBA00022491"/>
    </source>
</evidence>